<dbReference type="InterPro" id="IPR011706">
    <property type="entry name" value="Cu-oxidase_C"/>
</dbReference>
<dbReference type="CDD" id="cd13889">
    <property type="entry name" value="CuRO_3_BOD"/>
    <property type="match status" value="1"/>
</dbReference>
<evidence type="ECO:0000256" key="1">
    <source>
        <dbReference type="SAM" id="MobiDB-lite"/>
    </source>
</evidence>
<comment type="caution">
    <text evidence="3">The sequence shown here is derived from an EMBL/GenBank/DDBJ whole genome shotgun (WGS) entry which is preliminary data.</text>
</comment>
<dbReference type="GO" id="GO:0005507">
    <property type="term" value="F:copper ion binding"/>
    <property type="evidence" value="ECO:0007669"/>
    <property type="project" value="InterPro"/>
</dbReference>
<evidence type="ECO:0000313" key="3">
    <source>
        <dbReference type="EMBL" id="KNX43307.1"/>
    </source>
</evidence>
<dbReference type="GO" id="GO:0016491">
    <property type="term" value="F:oxidoreductase activity"/>
    <property type="evidence" value="ECO:0007669"/>
    <property type="project" value="InterPro"/>
</dbReference>
<gene>
    <name evidence="3" type="primary">cotA</name>
    <name evidence="3" type="ORF">ROTO_00960</name>
</gene>
<dbReference type="AlphaFoldDB" id="A0A0L6CZQ1"/>
<dbReference type="Proteomes" id="UP000037046">
    <property type="component" value="Unassembled WGS sequence"/>
</dbReference>
<dbReference type="InterPro" id="IPR008972">
    <property type="entry name" value="Cupredoxin"/>
</dbReference>
<dbReference type="Gene3D" id="2.60.40.420">
    <property type="entry name" value="Cupredoxins - blue copper proteins"/>
    <property type="match status" value="3"/>
</dbReference>
<accession>A0A0L6CZQ1</accession>
<dbReference type="Pfam" id="PF07731">
    <property type="entry name" value="Cu-oxidase_2"/>
    <property type="match status" value="1"/>
</dbReference>
<organism evidence="3 4">
    <name type="scientific">Roseovarius tolerans</name>
    <dbReference type="NCBI Taxonomy" id="74031"/>
    <lineage>
        <taxon>Bacteria</taxon>
        <taxon>Pseudomonadati</taxon>
        <taxon>Pseudomonadota</taxon>
        <taxon>Alphaproteobacteria</taxon>
        <taxon>Rhodobacterales</taxon>
        <taxon>Roseobacteraceae</taxon>
        <taxon>Roseovarius</taxon>
    </lineage>
</organism>
<dbReference type="RefSeq" id="WP_235575645.1">
    <property type="nucleotide sequence ID" value="NZ_CP118494.1"/>
</dbReference>
<keyword evidence="4" id="KW-1185">Reference proteome</keyword>
<proteinExistence type="predicted"/>
<feature type="region of interest" description="Disordered" evidence="1">
    <location>
        <begin position="309"/>
        <end position="335"/>
    </location>
</feature>
<dbReference type="PATRIC" id="fig|74031.6.peg.97"/>
<evidence type="ECO:0000259" key="2">
    <source>
        <dbReference type="Pfam" id="PF07731"/>
    </source>
</evidence>
<keyword evidence="3" id="KW-0946">Virion</keyword>
<dbReference type="InterPro" id="IPR045087">
    <property type="entry name" value="Cu-oxidase_fam"/>
</dbReference>
<dbReference type="PANTHER" id="PTHR48267">
    <property type="entry name" value="CUPREDOXIN SUPERFAMILY PROTEIN"/>
    <property type="match status" value="1"/>
</dbReference>
<protein>
    <submittedName>
        <fullName evidence="3">Spore coat protein A</fullName>
    </submittedName>
</protein>
<feature type="domain" description="Plastocyanin-like" evidence="2">
    <location>
        <begin position="511"/>
        <end position="622"/>
    </location>
</feature>
<reference evidence="4" key="1">
    <citation type="submission" date="2015-07" db="EMBL/GenBank/DDBJ databases">
        <title>Draft Genome Sequence of Roseovarius tolerans EL-164, a producer of N-Acylated Alanine Methyl Esters (NAMEs).</title>
        <authorList>
            <person name="Voget S."/>
            <person name="Bruns H."/>
            <person name="Wagner-Doebler I."/>
            <person name="Schulz S."/>
            <person name="Daniel R."/>
        </authorList>
    </citation>
    <scope>NUCLEOTIDE SEQUENCE [LARGE SCALE GENOMIC DNA]</scope>
    <source>
        <strain evidence="4">EL-164</strain>
    </source>
</reference>
<dbReference type="EMBL" id="LGVV01000001">
    <property type="protein sequence ID" value="KNX43307.1"/>
    <property type="molecule type" value="Genomic_DNA"/>
</dbReference>
<sequence length="630" mass="71898">MKRRDALKLGFGAAGATAVASQAGAVEIEQWPDSAAEGLTQDGLVFPDTFQPSIVTDPSPPVEPFTAPLNIIPVAQPIDPNTYDPPIEPARHQRFDDFPPQKHYEEVMTEFRWKYHWQPPYGDGTENVVGRDGDPDVGSWHWGFNGITPGETYHAYYGEPVFLRRNNLLPPVGAGNVQFALPSPTVHLHNAHTASESDGIPQDFFNPGEFWDHHYANFPAGSPNGWSPFNTEIMNTLWYHDHRLDFTATNVYAGFSGFYLLFDERDSNNERDRNPRAFRLPSGKYDIPLILHDVQFTADGQARWDFFLPDGDQPNPEERPEPVEVGNSQGTPDTFDSNRLQYTTQGMTGDHITVNRIITPYLDVDRRKYRFRFLNGGPSRLYRPRLYVVPANGGAPYFDDWIILSNDGNLLESPLVEPSFNLWVANRFDVIVDFSKYKDGDKIQVLNDLEIRDDGAGPTGYTLDVENMMPVLEFRAKGRKKRDPSRIPARMRELPKIRMSEVRRKRLFVFDYDNGLWTVNGRLMDPNRVDAKIEQGSAEIWTFRNEGNAWAHPVHTHFEEFQILEVNGRPPSAVETSRKDVVSLGPGDEITFFSRWRDFFGKHVMHCHNVVHEDHAMMIRWDIVEPGQGD</sequence>
<dbReference type="PANTHER" id="PTHR48267:SF1">
    <property type="entry name" value="BILIRUBIN OXIDASE"/>
    <property type="match status" value="1"/>
</dbReference>
<keyword evidence="3" id="KW-0167">Capsid protein</keyword>
<dbReference type="SUPFAM" id="SSF49503">
    <property type="entry name" value="Cupredoxins"/>
    <property type="match status" value="3"/>
</dbReference>
<name>A0A0L6CZQ1_9RHOB</name>
<feature type="compositionally biased region" description="Polar residues" evidence="1">
    <location>
        <begin position="326"/>
        <end position="335"/>
    </location>
</feature>
<evidence type="ECO:0000313" key="4">
    <source>
        <dbReference type="Proteomes" id="UP000037046"/>
    </source>
</evidence>